<dbReference type="RefSeq" id="WP_068680138.1">
    <property type="nucleotide sequence ID" value="NZ_LYPA01000031.1"/>
</dbReference>
<gene>
    <name evidence="2" type="ORF">A7K91_08570</name>
</gene>
<dbReference type="OrthoDB" id="2447037at2"/>
<feature type="transmembrane region" description="Helical" evidence="1">
    <location>
        <begin position="7"/>
        <end position="26"/>
    </location>
</feature>
<keyword evidence="1" id="KW-1133">Transmembrane helix</keyword>
<dbReference type="AlphaFoldDB" id="A0A1A5YQC0"/>
<evidence type="ECO:0000313" key="3">
    <source>
        <dbReference type="Proteomes" id="UP000092024"/>
    </source>
</evidence>
<organism evidence="2 3">
    <name type="scientific">Paenibacillus oryzae</name>
    <dbReference type="NCBI Taxonomy" id="1844972"/>
    <lineage>
        <taxon>Bacteria</taxon>
        <taxon>Bacillati</taxon>
        <taxon>Bacillota</taxon>
        <taxon>Bacilli</taxon>
        <taxon>Bacillales</taxon>
        <taxon>Paenibacillaceae</taxon>
        <taxon>Paenibacillus</taxon>
    </lineage>
</organism>
<evidence type="ECO:0000256" key="1">
    <source>
        <dbReference type="SAM" id="Phobius"/>
    </source>
</evidence>
<keyword evidence="3" id="KW-1185">Reference proteome</keyword>
<keyword evidence="1" id="KW-0812">Transmembrane</keyword>
<proteinExistence type="predicted"/>
<keyword evidence="1" id="KW-0472">Membrane</keyword>
<comment type="caution">
    <text evidence="2">The sequence shown here is derived from an EMBL/GenBank/DDBJ whole genome shotgun (WGS) entry which is preliminary data.</text>
</comment>
<reference evidence="2 3" key="1">
    <citation type="submission" date="2016-05" db="EMBL/GenBank/DDBJ databases">
        <title>Paenibacillus oryzae. sp. nov., isolated from the rice root.</title>
        <authorList>
            <person name="Zhang J."/>
            <person name="Zhang X."/>
        </authorList>
    </citation>
    <scope>NUCLEOTIDE SEQUENCE [LARGE SCALE GENOMIC DNA]</scope>
    <source>
        <strain evidence="2 3">1DrF-4</strain>
    </source>
</reference>
<feature type="transmembrane region" description="Helical" evidence="1">
    <location>
        <begin position="38"/>
        <end position="64"/>
    </location>
</feature>
<name>A0A1A5YQC0_9BACL</name>
<dbReference type="EMBL" id="LYPA01000031">
    <property type="protein sequence ID" value="OBR67778.1"/>
    <property type="molecule type" value="Genomic_DNA"/>
</dbReference>
<dbReference type="Proteomes" id="UP000092024">
    <property type="component" value="Unassembled WGS sequence"/>
</dbReference>
<sequence>MLLRKALSSYLSCWAVILYFWQLFAISPGGSTYVVRELLSWLTLISLYAVPVVFVYGTLVSLTLDFLLSKLALSRWFTLLLSAALHMLMGAVFGLFFQLVPLAIAGSLTALLYWGTDLLLKNTNWTRHRNKWLAVFLLLPVAAGIVLSTVYLR</sequence>
<feature type="transmembrane region" description="Helical" evidence="1">
    <location>
        <begin position="76"/>
        <end position="96"/>
    </location>
</feature>
<accession>A0A1A5YQC0</accession>
<feature type="transmembrane region" description="Helical" evidence="1">
    <location>
        <begin position="102"/>
        <end position="120"/>
    </location>
</feature>
<evidence type="ECO:0000313" key="2">
    <source>
        <dbReference type="EMBL" id="OBR67778.1"/>
    </source>
</evidence>
<feature type="transmembrane region" description="Helical" evidence="1">
    <location>
        <begin position="132"/>
        <end position="152"/>
    </location>
</feature>
<protein>
    <submittedName>
        <fullName evidence="2">Uncharacterized protein</fullName>
    </submittedName>
</protein>